<evidence type="ECO:0000256" key="1">
    <source>
        <dbReference type="SAM" id="SignalP"/>
    </source>
</evidence>
<dbReference type="EMBL" id="VORX01000002">
    <property type="protein sequence ID" value="TXE09053.1"/>
    <property type="molecule type" value="Genomic_DNA"/>
</dbReference>
<dbReference type="AlphaFoldDB" id="A0A5C7AN66"/>
<reference evidence="2 3" key="1">
    <citation type="submission" date="2019-08" db="EMBL/GenBank/DDBJ databases">
        <title>Genome sequence of Gelidibacter salicanalis IC162T.</title>
        <authorList>
            <person name="Bowman J.P."/>
        </authorList>
    </citation>
    <scope>NUCLEOTIDE SEQUENCE [LARGE SCALE GENOMIC DNA]</scope>
    <source>
        <strain evidence="2 3">IC162</strain>
    </source>
</reference>
<dbReference type="InterPro" id="IPR011250">
    <property type="entry name" value="OMP/PagP_B-barrel"/>
</dbReference>
<keyword evidence="3" id="KW-1185">Reference proteome</keyword>
<proteinExistence type="predicted"/>
<dbReference type="Proteomes" id="UP000321734">
    <property type="component" value="Unassembled WGS sequence"/>
</dbReference>
<gene>
    <name evidence="2" type="ORF">ES711_03720</name>
</gene>
<name>A0A5C7AN66_9FLAO</name>
<comment type="caution">
    <text evidence="2">The sequence shown here is derived from an EMBL/GenBank/DDBJ whole genome shotgun (WGS) entry which is preliminary data.</text>
</comment>
<dbReference type="OrthoDB" id="1522982at2"/>
<organism evidence="2 3">
    <name type="scientific">Gelidibacter salicanalis</name>
    <dbReference type="NCBI Taxonomy" id="291193"/>
    <lineage>
        <taxon>Bacteria</taxon>
        <taxon>Pseudomonadati</taxon>
        <taxon>Bacteroidota</taxon>
        <taxon>Flavobacteriia</taxon>
        <taxon>Flavobacteriales</taxon>
        <taxon>Flavobacteriaceae</taxon>
        <taxon>Gelidibacter</taxon>
    </lineage>
</organism>
<protein>
    <submittedName>
        <fullName evidence="2">Outer membrane beta-barrel protein</fullName>
    </submittedName>
</protein>
<keyword evidence="1" id="KW-0732">Signal</keyword>
<dbReference type="SUPFAM" id="SSF56925">
    <property type="entry name" value="OMPA-like"/>
    <property type="match status" value="1"/>
</dbReference>
<accession>A0A5C7AN66</accession>
<evidence type="ECO:0000313" key="2">
    <source>
        <dbReference type="EMBL" id="TXE09053.1"/>
    </source>
</evidence>
<dbReference type="RefSeq" id="WP_146890195.1">
    <property type="nucleotide sequence ID" value="NZ_VORX01000002.1"/>
</dbReference>
<sequence length="213" mass="23534">MATYFKTQNLIWVLALTLLTTSLSTAQRAEERWKLQASLGLNNPIDVDDRDGYFSEYVNFPTINLGVQHMFSNNLGAKLDLGYNRSKSADRSKEFKLNYTRINAQLVYDFKDILNFLPAPIGAVGHAGPGISMTTPLGADTNNTYTYPNVLGGLELHYRVSETLSVFVDGSYALSLSGKDKYRPAVDGYSFNGDLMYVAIGVSVSLSGCNYCY</sequence>
<evidence type="ECO:0000313" key="3">
    <source>
        <dbReference type="Proteomes" id="UP000321734"/>
    </source>
</evidence>
<feature type="signal peptide" evidence="1">
    <location>
        <begin position="1"/>
        <end position="26"/>
    </location>
</feature>
<feature type="chain" id="PRO_5022987720" evidence="1">
    <location>
        <begin position="27"/>
        <end position="213"/>
    </location>
</feature>